<gene>
    <name evidence="3" type="ORF">GBAR_LOCUS8346</name>
</gene>
<evidence type="ECO:0000256" key="1">
    <source>
        <dbReference type="SAM" id="Phobius"/>
    </source>
</evidence>
<dbReference type="InterPro" id="IPR032816">
    <property type="entry name" value="VTT_dom"/>
</dbReference>
<dbReference type="InterPro" id="IPR051311">
    <property type="entry name" value="DedA_domain"/>
</dbReference>
<dbReference type="Proteomes" id="UP001174909">
    <property type="component" value="Unassembled WGS sequence"/>
</dbReference>
<proteinExistence type="predicted"/>
<protein>
    <submittedName>
        <fullName evidence="3">Inner membrane protein YqaA</fullName>
    </submittedName>
</protein>
<evidence type="ECO:0000259" key="2">
    <source>
        <dbReference type="Pfam" id="PF09335"/>
    </source>
</evidence>
<dbReference type="PANTHER" id="PTHR42709">
    <property type="entry name" value="ALKALINE PHOSPHATASE LIKE PROTEIN"/>
    <property type="match status" value="1"/>
</dbReference>
<keyword evidence="1" id="KW-1133">Transmembrane helix</keyword>
<reference evidence="3" key="1">
    <citation type="submission" date="2023-03" db="EMBL/GenBank/DDBJ databases">
        <authorList>
            <person name="Steffen K."/>
            <person name="Cardenas P."/>
        </authorList>
    </citation>
    <scope>NUCLEOTIDE SEQUENCE</scope>
</reference>
<keyword evidence="4" id="KW-1185">Reference proteome</keyword>
<feature type="transmembrane region" description="Helical" evidence="1">
    <location>
        <begin position="6"/>
        <end position="23"/>
    </location>
</feature>
<organism evidence="3 4">
    <name type="scientific">Geodia barretti</name>
    <name type="common">Barrett's horny sponge</name>
    <dbReference type="NCBI Taxonomy" id="519541"/>
    <lineage>
        <taxon>Eukaryota</taxon>
        <taxon>Metazoa</taxon>
        <taxon>Porifera</taxon>
        <taxon>Demospongiae</taxon>
        <taxon>Heteroscleromorpha</taxon>
        <taxon>Tetractinellida</taxon>
        <taxon>Astrophorina</taxon>
        <taxon>Geodiidae</taxon>
        <taxon>Geodia</taxon>
    </lineage>
</organism>
<dbReference type="AlphaFoldDB" id="A0AA35RKA3"/>
<feature type="domain" description="VTT" evidence="2">
    <location>
        <begin position="30"/>
        <end position="142"/>
    </location>
</feature>
<comment type="caution">
    <text evidence="3">The sequence shown here is derived from an EMBL/GenBank/DDBJ whole genome shotgun (WGS) entry which is preliminary data.</text>
</comment>
<dbReference type="Pfam" id="PF09335">
    <property type="entry name" value="VTT_dom"/>
    <property type="match status" value="1"/>
</dbReference>
<keyword evidence="1" id="KW-0812">Transmembrane</keyword>
<feature type="transmembrane region" description="Helical" evidence="1">
    <location>
        <begin position="96"/>
        <end position="117"/>
    </location>
</feature>
<sequence length="150" mass="16450">MADSDVLGYGGLFLGSFLAPTILPLSSEAVLAAMVIGGFDPVACVLVASAGNSLGGMTSYFLGYVGKWAWVEKFFARNRDRVARVKAWADRYGSRAALLCWLPVVGDPLAIALGFVRSPVWQVGFYMLAGKFLRYAVWVWLIRQGMRLYD</sequence>
<keyword evidence="1" id="KW-0472">Membrane</keyword>
<feature type="transmembrane region" description="Helical" evidence="1">
    <location>
        <begin position="123"/>
        <end position="142"/>
    </location>
</feature>
<dbReference type="EMBL" id="CASHTH010001236">
    <property type="protein sequence ID" value="CAI8013078.1"/>
    <property type="molecule type" value="Genomic_DNA"/>
</dbReference>
<name>A0AA35RKA3_GEOBA</name>
<dbReference type="PANTHER" id="PTHR42709:SF4">
    <property type="entry name" value="INNER MEMBRANE PROTEIN YQAA"/>
    <property type="match status" value="1"/>
</dbReference>
<accession>A0AA35RKA3</accession>
<evidence type="ECO:0000313" key="3">
    <source>
        <dbReference type="EMBL" id="CAI8013078.1"/>
    </source>
</evidence>
<feature type="transmembrane region" description="Helical" evidence="1">
    <location>
        <begin position="57"/>
        <end position="75"/>
    </location>
</feature>
<evidence type="ECO:0000313" key="4">
    <source>
        <dbReference type="Proteomes" id="UP001174909"/>
    </source>
</evidence>